<feature type="compositionally biased region" description="Low complexity" evidence="1">
    <location>
        <begin position="520"/>
        <end position="536"/>
    </location>
</feature>
<reference evidence="3" key="1">
    <citation type="submission" date="2021-09" db="EMBL/GenBank/DDBJ databases">
        <authorList>
            <consortium name="Pathogen Informatics"/>
        </authorList>
    </citation>
    <scope>NUCLEOTIDE SEQUENCE</scope>
</reference>
<protein>
    <submittedName>
        <fullName evidence="3">Uncharacterized protein</fullName>
    </submittedName>
</protein>
<evidence type="ECO:0000256" key="2">
    <source>
        <dbReference type="SAM" id="Phobius"/>
    </source>
</evidence>
<sequence length="679" mass="77858">MKVFTVGMDEKPTTKDNPVSPDGVTVASTPIITFEKKRTSYKNYVMCLGMLFFILLFTIIVSKLVYYRIPDDLGLPWFELKRRIGVGCDDCMSTRIIQSFYPQRSSRVFESSNNAAPPAALAMQAGQFQTNGEDLSTSQHFESESSIDLPQVTDSRLDFLRKIIPKIKEQAEKSGIEGVMQVKVLQMDSFKPKQLLDRSDENQLQSGINAIQSPDFMAPFRPTLLSDLLRWNTVDNDESQTLRNQFFGSQQDDIAKSGRMLILGPFLQPQQLSLLPGSWDNNNNIAWSNSLQPRLFDLSQQISKQQQWNNLWQWPIPIYNKNSNEKLTQWQNMQWSNNHLLTPAVQQNPSPVWENGNRWQDNVQVGSNWQNSIQNGANNNRWLQNEWQGQGQQQQFWSQYPQTWQASVNQNNNDWNTQRANIVDNLDERMIQAVLPNDNNNLYNNANDQWNRYYIQWHTNNQRLRQQPIANNVVSQSLEITEPVPPRQIQDQSLGQQQSQIADSLQSQTVLEQQIESLSPQAQQQKQQPQPIGQFPNKPIQPQINTIPNEAFRQNPSVPVAPNESDDNVPQTIAPFIFNNDDWKKIENPNLLVRPISDNQEHLQLPHPQRPQLSIHPIENVLIDSSGDTKMTDDELNKVPIVEQTGPMNDISRGLSNPVLFQVDEPPPKSANMDESFAK</sequence>
<evidence type="ECO:0000313" key="3">
    <source>
        <dbReference type="EMBL" id="CAG9537240.1"/>
    </source>
</evidence>
<proteinExistence type="predicted"/>
<dbReference type="EMBL" id="CAKAEH010001530">
    <property type="protein sequence ID" value="CAG9537240.1"/>
    <property type="molecule type" value="Genomic_DNA"/>
</dbReference>
<feature type="transmembrane region" description="Helical" evidence="2">
    <location>
        <begin position="44"/>
        <end position="66"/>
    </location>
</feature>
<name>A0A8J2Q230_9BILA</name>
<dbReference type="AlphaFoldDB" id="A0A8J2Q230"/>
<feature type="region of interest" description="Disordered" evidence="1">
    <location>
        <begin position="517"/>
        <end position="544"/>
    </location>
</feature>
<feature type="region of interest" description="Disordered" evidence="1">
    <location>
        <begin position="642"/>
        <end position="679"/>
    </location>
</feature>
<dbReference type="Proteomes" id="UP000746747">
    <property type="component" value="Unassembled WGS sequence"/>
</dbReference>
<keyword evidence="2" id="KW-1133">Transmembrane helix</keyword>
<keyword evidence="4" id="KW-1185">Reference proteome</keyword>
<evidence type="ECO:0000313" key="4">
    <source>
        <dbReference type="Proteomes" id="UP000746747"/>
    </source>
</evidence>
<accession>A0A8J2Q230</accession>
<keyword evidence="2" id="KW-0472">Membrane</keyword>
<keyword evidence="2" id="KW-0812">Transmembrane</keyword>
<evidence type="ECO:0000256" key="1">
    <source>
        <dbReference type="SAM" id="MobiDB-lite"/>
    </source>
</evidence>
<gene>
    <name evidence="3" type="ORF">CJOHNSTONI_LOCUS7081</name>
</gene>
<organism evidence="3 4">
    <name type="scientific">Cercopithifilaria johnstoni</name>
    <dbReference type="NCBI Taxonomy" id="2874296"/>
    <lineage>
        <taxon>Eukaryota</taxon>
        <taxon>Metazoa</taxon>
        <taxon>Ecdysozoa</taxon>
        <taxon>Nematoda</taxon>
        <taxon>Chromadorea</taxon>
        <taxon>Rhabditida</taxon>
        <taxon>Spirurina</taxon>
        <taxon>Spiruromorpha</taxon>
        <taxon>Filarioidea</taxon>
        <taxon>Onchocercidae</taxon>
        <taxon>Cercopithifilaria</taxon>
    </lineage>
</organism>
<dbReference type="OrthoDB" id="5838215at2759"/>
<comment type="caution">
    <text evidence="3">The sequence shown here is derived from an EMBL/GenBank/DDBJ whole genome shotgun (WGS) entry which is preliminary data.</text>
</comment>